<sequence length="96" mass="10722">MLLQNGVQLEERDYFKDPFSESEIRELAQSDSISAMFASRSPSLKKLGLADKELSEEEMVSLMLQEPRLVRRPLVLMDGKLLVGANIKAVEAALAE</sequence>
<dbReference type="PANTHER" id="PTHR30041:SF4">
    <property type="entry name" value="ARSENATE REDUCTASE"/>
    <property type="match status" value="1"/>
</dbReference>
<dbReference type="InterPro" id="IPR036249">
    <property type="entry name" value="Thioredoxin-like_sf"/>
</dbReference>
<dbReference type="Pfam" id="PF03960">
    <property type="entry name" value="ArsC"/>
    <property type="match status" value="1"/>
</dbReference>
<name>A0A382B5Z6_9ZZZZ</name>
<gene>
    <name evidence="1" type="ORF">METZ01_LOCUS162104</name>
</gene>
<evidence type="ECO:0008006" key="2">
    <source>
        <dbReference type="Google" id="ProtNLM"/>
    </source>
</evidence>
<organism evidence="1">
    <name type="scientific">marine metagenome</name>
    <dbReference type="NCBI Taxonomy" id="408172"/>
    <lineage>
        <taxon>unclassified sequences</taxon>
        <taxon>metagenomes</taxon>
        <taxon>ecological metagenomes</taxon>
    </lineage>
</organism>
<dbReference type="CDD" id="cd02977">
    <property type="entry name" value="ArsC_family"/>
    <property type="match status" value="1"/>
</dbReference>
<dbReference type="EMBL" id="UINC01028376">
    <property type="protein sequence ID" value="SVB09250.1"/>
    <property type="molecule type" value="Genomic_DNA"/>
</dbReference>
<dbReference type="PANTHER" id="PTHR30041">
    <property type="entry name" value="ARSENATE REDUCTASE"/>
    <property type="match status" value="1"/>
</dbReference>
<proteinExistence type="predicted"/>
<dbReference type="InterPro" id="IPR006660">
    <property type="entry name" value="Arsenate_reductase-like"/>
</dbReference>
<dbReference type="AlphaFoldDB" id="A0A382B5Z6"/>
<evidence type="ECO:0000313" key="1">
    <source>
        <dbReference type="EMBL" id="SVB09250.1"/>
    </source>
</evidence>
<dbReference type="SUPFAM" id="SSF52833">
    <property type="entry name" value="Thioredoxin-like"/>
    <property type="match status" value="1"/>
</dbReference>
<accession>A0A382B5Z6</accession>
<dbReference type="Gene3D" id="3.40.30.10">
    <property type="entry name" value="Glutaredoxin"/>
    <property type="match status" value="1"/>
</dbReference>
<protein>
    <recommendedName>
        <fullName evidence="2">Arsenate reductase</fullName>
    </recommendedName>
</protein>
<dbReference type="PROSITE" id="PS51353">
    <property type="entry name" value="ARSC"/>
    <property type="match status" value="1"/>
</dbReference>
<reference evidence="1" key="1">
    <citation type="submission" date="2018-05" db="EMBL/GenBank/DDBJ databases">
        <authorList>
            <person name="Lanie J.A."/>
            <person name="Ng W.-L."/>
            <person name="Kazmierczak K.M."/>
            <person name="Andrzejewski T.M."/>
            <person name="Davidsen T.M."/>
            <person name="Wayne K.J."/>
            <person name="Tettelin H."/>
            <person name="Glass J.I."/>
            <person name="Rusch D."/>
            <person name="Podicherti R."/>
            <person name="Tsui H.-C.T."/>
            <person name="Winkler M.E."/>
        </authorList>
    </citation>
    <scope>NUCLEOTIDE SEQUENCE</scope>
</reference>